<accession>A0ABR2MUM7</accession>
<keyword evidence="3" id="KW-1185">Reference proteome</keyword>
<proteinExistence type="predicted"/>
<evidence type="ECO:0000313" key="3">
    <source>
        <dbReference type="Proteomes" id="UP001412067"/>
    </source>
</evidence>
<feature type="region of interest" description="Disordered" evidence="1">
    <location>
        <begin position="260"/>
        <end position="313"/>
    </location>
</feature>
<evidence type="ECO:0000313" key="2">
    <source>
        <dbReference type="EMBL" id="KAK8967160.1"/>
    </source>
</evidence>
<dbReference type="EMBL" id="JBBWWR010000005">
    <property type="protein sequence ID" value="KAK8967160.1"/>
    <property type="molecule type" value="Genomic_DNA"/>
</dbReference>
<sequence length="313" mass="33703">MHLFPSFAGVSQALIENAFFWNFWRRANPNHKSIRLITTCEIKFSLEQVDLSALADRLYELLAPRLSLLLETSLAPLHLSVAALSARLSSLFPQAAPTAVCLDPDMSASRQGEMSYEVNLHAAAAAVSVSCLSAAAVTPASSAAPPLAAVVVPQAQVPPAAASDVFQFRKQSLFMAEENKLRGEKPRLKSDKKKLELQHQAGFMVPTSVESSEHPSHHYETTMVDGCSLHNIGLLQRSAGDSGIPPLESAGTAEGFLRRNQQGWPLDGSTEQERSSELRDGSGGIAGRRNRGIASSGQRRDFLLSSDTTDVIG</sequence>
<gene>
    <name evidence="2" type="ORF">KSP40_PGU015154</name>
</gene>
<comment type="caution">
    <text evidence="2">The sequence shown here is derived from an EMBL/GenBank/DDBJ whole genome shotgun (WGS) entry which is preliminary data.</text>
</comment>
<reference evidence="2 3" key="1">
    <citation type="journal article" date="2022" name="Nat. Plants">
        <title>Genomes of leafy and leafless Platanthera orchids illuminate the evolution of mycoheterotrophy.</title>
        <authorList>
            <person name="Li M.H."/>
            <person name="Liu K.W."/>
            <person name="Li Z."/>
            <person name="Lu H.C."/>
            <person name="Ye Q.L."/>
            <person name="Zhang D."/>
            <person name="Wang J.Y."/>
            <person name="Li Y.F."/>
            <person name="Zhong Z.M."/>
            <person name="Liu X."/>
            <person name="Yu X."/>
            <person name="Liu D.K."/>
            <person name="Tu X.D."/>
            <person name="Liu B."/>
            <person name="Hao Y."/>
            <person name="Liao X.Y."/>
            <person name="Jiang Y.T."/>
            <person name="Sun W.H."/>
            <person name="Chen J."/>
            <person name="Chen Y.Q."/>
            <person name="Ai Y."/>
            <person name="Zhai J.W."/>
            <person name="Wu S.S."/>
            <person name="Zhou Z."/>
            <person name="Hsiao Y.Y."/>
            <person name="Wu W.L."/>
            <person name="Chen Y.Y."/>
            <person name="Lin Y.F."/>
            <person name="Hsu J.L."/>
            <person name="Li C.Y."/>
            <person name="Wang Z.W."/>
            <person name="Zhao X."/>
            <person name="Zhong W.Y."/>
            <person name="Ma X.K."/>
            <person name="Ma L."/>
            <person name="Huang J."/>
            <person name="Chen G.Z."/>
            <person name="Huang M.Z."/>
            <person name="Huang L."/>
            <person name="Peng D.H."/>
            <person name="Luo Y.B."/>
            <person name="Zou S.Q."/>
            <person name="Chen S.P."/>
            <person name="Lan S."/>
            <person name="Tsai W.C."/>
            <person name="Van de Peer Y."/>
            <person name="Liu Z.J."/>
        </authorList>
    </citation>
    <scope>NUCLEOTIDE SEQUENCE [LARGE SCALE GENOMIC DNA]</scope>
    <source>
        <strain evidence="2">Lor288</strain>
    </source>
</reference>
<feature type="compositionally biased region" description="Basic and acidic residues" evidence="1">
    <location>
        <begin position="271"/>
        <end position="280"/>
    </location>
</feature>
<name>A0ABR2MUM7_9ASPA</name>
<dbReference type="Proteomes" id="UP001412067">
    <property type="component" value="Unassembled WGS sequence"/>
</dbReference>
<organism evidence="2 3">
    <name type="scientific">Platanthera guangdongensis</name>
    <dbReference type="NCBI Taxonomy" id="2320717"/>
    <lineage>
        <taxon>Eukaryota</taxon>
        <taxon>Viridiplantae</taxon>
        <taxon>Streptophyta</taxon>
        <taxon>Embryophyta</taxon>
        <taxon>Tracheophyta</taxon>
        <taxon>Spermatophyta</taxon>
        <taxon>Magnoliopsida</taxon>
        <taxon>Liliopsida</taxon>
        <taxon>Asparagales</taxon>
        <taxon>Orchidaceae</taxon>
        <taxon>Orchidoideae</taxon>
        <taxon>Orchideae</taxon>
        <taxon>Orchidinae</taxon>
        <taxon>Platanthera</taxon>
    </lineage>
</organism>
<evidence type="ECO:0000256" key="1">
    <source>
        <dbReference type="SAM" id="MobiDB-lite"/>
    </source>
</evidence>
<protein>
    <submittedName>
        <fullName evidence="2">Uncharacterized protein</fullName>
    </submittedName>
</protein>